<name>A0ABR6VFI1_9FIRM</name>
<gene>
    <name evidence="1" type="ORF">H8J70_01515</name>
</gene>
<dbReference type="InterPro" id="IPR007337">
    <property type="entry name" value="RelB/DinJ"/>
</dbReference>
<evidence type="ECO:0000313" key="1">
    <source>
        <dbReference type="EMBL" id="MBC3535940.1"/>
    </source>
</evidence>
<proteinExistence type="predicted"/>
<comment type="caution">
    <text evidence="1">The sequence shown here is derived from an EMBL/GenBank/DDBJ whole genome shotgun (WGS) entry which is preliminary data.</text>
</comment>
<accession>A0ABR6VFI1</accession>
<dbReference type="Proteomes" id="UP000606870">
    <property type="component" value="Unassembled WGS sequence"/>
</dbReference>
<evidence type="ECO:0000313" key="2">
    <source>
        <dbReference type="Proteomes" id="UP000606870"/>
    </source>
</evidence>
<dbReference type="Pfam" id="PF04221">
    <property type="entry name" value="RelB"/>
    <property type="match status" value="1"/>
</dbReference>
<dbReference type="RefSeq" id="WP_186501995.1">
    <property type="nucleotide sequence ID" value="NZ_JACOGK010000003.1"/>
</dbReference>
<keyword evidence="2" id="KW-1185">Reference proteome</keyword>
<reference evidence="1 2" key="1">
    <citation type="submission" date="2020-08" db="EMBL/GenBank/DDBJ databases">
        <authorList>
            <person name="Liu C."/>
            <person name="Sun Q."/>
        </authorList>
    </citation>
    <scope>NUCLEOTIDE SEQUENCE [LARGE SCALE GENOMIC DNA]</scope>
    <source>
        <strain evidence="1 2">NSJ-59</strain>
    </source>
</reference>
<dbReference type="EMBL" id="JACOGK010000003">
    <property type="protein sequence ID" value="MBC3535940.1"/>
    <property type="molecule type" value="Genomic_DNA"/>
</dbReference>
<dbReference type="Gene3D" id="1.10.1220.10">
    <property type="entry name" value="Met repressor-like"/>
    <property type="match status" value="1"/>
</dbReference>
<dbReference type="InterPro" id="IPR013321">
    <property type="entry name" value="Arc_rbn_hlx_hlx"/>
</dbReference>
<sequence>MKEEELLSRLDPAALVQAEAILEQLGLPLDTAFNLFLRQIICHKGLPFAVQLPETAVIPEETPSVPTRQDIEKEIRENLEMMKKSMHIPLADWPE</sequence>
<organism evidence="1 2">
    <name type="scientific">Megasphaera hominis</name>
    <dbReference type="NCBI Taxonomy" id="159836"/>
    <lineage>
        <taxon>Bacteria</taxon>
        <taxon>Bacillati</taxon>
        <taxon>Bacillota</taxon>
        <taxon>Negativicutes</taxon>
        <taxon>Veillonellales</taxon>
        <taxon>Veillonellaceae</taxon>
        <taxon>Megasphaera</taxon>
    </lineage>
</organism>
<protein>
    <submittedName>
        <fullName evidence="1">Type II toxin-antitoxin system RelB/DinJ family antitoxin</fullName>
    </submittedName>
</protein>